<dbReference type="PROSITE" id="PS00455">
    <property type="entry name" value="AMP_BINDING"/>
    <property type="match status" value="1"/>
</dbReference>
<evidence type="ECO:0000259" key="5">
    <source>
        <dbReference type="Pfam" id="PF00501"/>
    </source>
</evidence>
<dbReference type="FunFam" id="3.30.300.30:FF:000005">
    <property type="entry name" value="Acyl-coenzyme A synthetase ACSM5, mitochondrial"/>
    <property type="match status" value="1"/>
</dbReference>
<reference evidence="7 8" key="1">
    <citation type="journal article" date="2006" name="Science">
        <title>Genome of rice cluster I archaea -- the key methane producers in the rice rhizosphere.</title>
        <authorList>
            <person name="Erkel C."/>
            <person name="Kube M."/>
            <person name="Reinhardt R."/>
            <person name="Liesack W."/>
        </authorList>
    </citation>
    <scope>NUCLEOTIDE SEQUENCE [LARGE SCALE GENOMIC DNA]</scope>
    <source>
        <strain evidence="8">DSM 22066 / NBRC 105507 / MRE50</strain>
    </source>
</reference>
<dbReference type="GO" id="GO:0015645">
    <property type="term" value="F:fatty acid ligase activity"/>
    <property type="evidence" value="ECO:0007669"/>
    <property type="project" value="TreeGrafter"/>
</dbReference>
<evidence type="ECO:0000313" key="7">
    <source>
        <dbReference type="EMBL" id="CAJ37956.1"/>
    </source>
</evidence>
<dbReference type="GO" id="GO:0005524">
    <property type="term" value="F:ATP binding"/>
    <property type="evidence" value="ECO:0007669"/>
    <property type="project" value="UniProtKB-KW"/>
</dbReference>
<evidence type="ECO:0000256" key="4">
    <source>
        <dbReference type="ARBA" id="ARBA00022840"/>
    </source>
</evidence>
<dbReference type="InterPro" id="IPR051087">
    <property type="entry name" value="Mitochondrial_ACSM"/>
</dbReference>
<dbReference type="PATRIC" id="fig|351160.9.peg.325"/>
<dbReference type="GO" id="GO:0003987">
    <property type="term" value="F:acetate-CoA ligase activity"/>
    <property type="evidence" value="ECO:0007669"/>
    <property type="project" value="UniProtKB-EC"/>
</dbReference>
<organism evidence="7 8">
    <name type="scientific">Methanocella arvoryzae (strain DSM 22066 / NBRC 105507 / MRE50)</name>
    <dbReference type="NCBI Taxonomy" id="351160"/>
    <lineage>
        <taxon>Archaea</taxon>
        <taxon>Methanobacteriati</taxon>
        <taxon>Methanobacteriota</taxon>
        <taxon>Stenosarchaea group</taxon>
        <taxon>Methanomicrobia</taxon>
        <taxon>Methanocellales</taxon>
        <taxon>Methanocellaceae</taxon>
        <taxon>Methanocella</taxon>
    </lineage>
</organism>
<dbReference type="Pfam" id="PF00501">
    <property type="entry name" value="AMP-binding"/>
    <property type="match status" value="1"/>
</dbReference>
<dbReference type="GO" id="GO:0004321">
    <property type="term" value="F:fatty-acyl-CoA synthase activity"/>
    <property type="evidence" value="ECO:0007669"/>
    <property type="project" value="TreeGrafter"/>
</dbReference>
<evidence type="ECO:0000256" key="2">
    <source>
        <dbReference type="ARBA" id="ARBA00022598"/>
    </source>
</evidence>
<dbReference type="InterPro" id="IPR000873">
    <property type="entry name" value="AMP-dep_synth/lig_dom"/>
</dbReference>
<comment type="similarity">
    <text evidence="1">Belongs to the ATP-dependent AMP-binding enzyme family.</text>
</comment>
<dbReference type="GO" id="GO:0006633">
    <property type="term" value="P:fatty acid biosynthetic process"/>
    <property type="evidence" value="ECO:0007669"/>
    <property type="project" value="TreeGrafter"/>
</dbReference>
<dbReference type="eggNOG" id="arCOG04201">
    <property type="taxonomic scope" value="Archaea"/>
</dbReference>
<keyword evidence="8" id="KW-1185">Reference proteome</keyword>
<accession>Q0W0Y7</accession>
<dbReference type="EMBL" id="AM114193">
    <property type="protein sequence ID" value="CAJ37956.1"/>
    <property type="molecule type" value="Genomic_DNA"/>
</dbReference>
<dbReference type="GO" id="GO:0006637">
    <property type="term" value="P:acyl-CoA metabolic process"/>
    <property type="evidence" value="ECO:0007669"/>
    <property type="project" value="TreeGrafter"/>
</dbReference>
<name>Q0W0Y7_METAR</name>
<dbReference type="AlphaFoldDB" id="Q0W0Y7"/>
<keyword evidence="4" id="KW-0067">ATP-binding</keyword>
<keyword evidence="2 7" id="KW-0436">Ligase</keyword>
<dbReference type="SMR" id="Q0W0Y7"/>
<dbReference type="InterPro" id="IPR042099">
    <property type="entry name" value="ANL_N_sf"/>
</dbReference>
<dbReference type="InterPro" id="IPR045851">
    <property type="entry name" value="AMP-bd_C_sf"/>
</dbReference>
<dbReference type="PANTHER" id="PTHR43605">
    <property type="entry name" value="ACYL-COENZYME A SYNTHETASE"/>
    <property type="match status" value="1"/>
</dbReference>
<dbReference type="InterPro" id="IPR020845">
    <property type="entry name" value="AMP-binding_CS"/>
</dbReference>
<gene>
    <name evidence="7" type="primary">acs-2</name>
    <name evidence="7" type="ORF">RRC211</name>
</gene>
<evidence type="ECO:0000313" key="8">
    <source>
        <dbReference type="Proteomes" id="UP000000663"/>
    </source>
</evidence>
<dbReference type="SUPFAM" id="SSF56801">
    <property type="entry name" value="Acetyl-CoA synthetase-like"/>
    <property type="match status" value="1"/>
</dbReference>
<dbReference type="PANTHER" id="PTHR43605:SF10">
    <property type="entry name" value="ACYL-COA SYNTHETASE MEDIUM CHAIN FAMILY MEMBER 3"/>
    <property type="match status" value="1"/>
</dbReference>
<dbReference type="STRING" id="351160.RRC211"/>
<keyword evidence="3" id="KW-0547">Nucleotide-binding</keyword>
<dbReference type="EC" id="6.2.1.1" evidence="7"/>
<dbReference type="Gene3D" id="3.30.300.30">
    <property type="match status" value="1"/>
</dbReference>
<dbReference type="Pfam" id="PF13193">
    <property type="entry name" value="AMP-binding_C"/>
    <property type="match status" value="1"/>
</dbReference>
<evidence type="ECO:0000256" key="3">
    <source>
        <dbReference type="ARBA" id="ARBA00022741"/>
    </source>
</evidence>
<dbReference type="KEGG" id="rci:RRC211"/>
<proteinExistence type="inferred from homology"/>
<evidence type="ECO:0000259" key="6">
    <source>
        <dbReference type="Pfam" id="PF13193"/>
    </source>
</evidence>
<feature type="domain" description="AMP-dependent synthetase/ligase" evidence="5">
    <location>
        <begin position="48"/>
        <end position="421"/>
    </location>
</feature>
<dbReference type="InterPro" id="IPR025110">
    <property type="entry name" value="AMP-bd_C"/>
</dbReference>
<dbReference type="Gene3D" id="3.40.50.12780">
    <property type="entry name" value="N-terminal domain of ligase-like"/>
    <property type="match status" value="1"/>
</dbReference>
<evidence type="ECO:0000256" key="1">
    <source>
        <dbReference type="ARBA" id="ARBA00006432"/>
    </source>
</evidence>
<dbReference type="Proteomes" id="UP000000663">
    <property type="component" value="Chromosome"/>
</dbReference>
<sequence>MRYRGKKMSLLHKFLDRTEFNSYEDFRQNLKIKVPENFNFAYDVVDVYARESPDKIALVWCDDFGGEKIISFSEMKLMSDRAANLFKSIGIRKGDAVMLALKGRYEWWPIMLALHRIGAIAIPATHMLTTKDIVYRLKLADIKMMIAAEDKYLVPAVDAAQKECPDILKYKVVVNGNHPGWIDFDTEVEKAGDHFERPTGEEATKNEDISILYFTSGTTGMPKMVVHDFAYPLGHILTAKYWQNVMDNGLHYTVADTGWAKAVWGKIYGQWIAGTAVFAYDYEQFNPVNLLEMNQKYKVTTFCAPPTIYRFLINEDMSKYDFSHLKYCVVAGEPLNPEVYNKWLKLTGIRLMEGYGQTEMTVSIATYPWMNPKPGSMGKPSPGYNIVLLNALGKPCEVGEEGEIVIDTSKGMPVGLFKGYYRDEARTKSIWNNGLYYTGDMAWMDEDGYMWFVGRSDDVIKSSGYRIGPFEVESALIQHPAVVECAITAVPDEIRGQVVKATVVLKKGYDPCDALKKELQDHVKKVTAPYKYPRIVEFVPALPKTISGKIRRVEIRDKDKAA</sequence>
<protein>
    <submittedName>
        <fullName evidence="7">Acetyl-CoA synthetase (AMP-forming)</fullName>
        <ecNumber evidence="7">6.2.1.1</ecNumber>
    </submittedName>
</protein>
<feature type="domain" description="AMP-binding enzyme C-terminal" evidence="6">
    <location>
        <begin position="471"/>
        <end position="549"/>
    </location>
</feature>